<organism evidence="3 4">
    <name type="scientific">Elsinoe ampelina</name>
    <dbReference type="NCBI Taxonomy" id="302913"/>
    <lineage>
        <taxon>Eukaryota</taxon>
        <taxon>Fungi</taxon>
        <taxon>Dikarya</taxon>
        <taxon>Ascomycota</taxon>
        <taxon>Pezizomycotina</taxon>
        <taxon>Dothideomycetes</taxon>
        <taxon>Dothideomycetidae</taxon>
        <taxon>Myriangiales</taxon>
        <taxon>Elsinoaceae</taxon>
        <taxon>Elsinoe</taxon>
    </lineage>
</organism>
<dbReference type="OrthoDB" id="1577640at2759"/>
<name>A0A6A6GEN7_9PEZI</name>
<dbReference type="GO" id="GO:0003824">
    <property type="term" value="F:catalytic activity"/>
    <property type="evidence" value="ECO:0007669"/>
    <property type="project" value="InterPro"/>
</dbReference>
<feature type="domain" description="Nephrocystin 3-like N-terminal" evidence="2">
    <location>
        <begin position="386"/>
        <end position="491"/>
    </location>
</feature>
<evidence type="ECO:0000313" key="4">
    <source>
        <dbReference type="Proteomes" id="UP000799538"/>
    </source>
</evidence>
<evidence type="ECO:0000313" key="3">
    <source>
        <dbReference type="EMBL" id="KAF2224155.1"/>
    </source>
</evidence>
<dbReference type="Pfam" id="PF24883">
    <property type="entry name" value="NPHP3_N"/>
    <property type="match status" value="1"/>
</dbReference>
<dbReference type="AlphaFoldDB" id="A0A6A6GEN7"/>
<dbReference type="PANTHER" id="PTHR46082:SF11">
    <property type="entry name" value="AAA+ ATPASE DOMAIN-CONTAINING PROTEIN-RELATED"/>
    <property type="match status" value="1"/>
</dbReference>
<sequence length="498" mass="55198">MSSMLADPADRLSYTIGWICTQVCEQTAAVAFLDERFEPLDSQNGSDNNSYTLGRVGKHYVVIAICSAMGQTSAATVARDMAHSFPNVRYGLLVGLGGGIPSAKHDIRLGDVVVSIGEGANPAVLQFDMGKQLSDGTFQLIGHLNQPPTRLLTMINSIRSDHEQESNGIHKMVEEVVKSMRKATTRRKYQRPLEQSDILFKAGFAHTLNDSRGCLETCAKEQSQIVSRNIRLPEDDDLSVVHYGPVASANTVMSNALERDKLLAERGVLCCETAAAGLMNHWPCLVIRGISSYADSHRSDAWEGYAALSAAAYASSLLRRLAFNHVAAEPTLHAALETLQAQGDHIKQSLKVARSDKEDRRLRKWLNPADPSVNYNAAASKRDGTSGDWLLRSRQFVEWMSSPRSFLRLHGIPGCGKTVLSSTIISHLRQHDTARHHVLYFYFDFADRSKQTLEAAVRSLLIQMVAMDPKREEALRSLWRSHKKGLRQPSLTLLCEIF</sequence>
<dbReference type="EMBL" id="ML992505">
    <property type="protein sequence ID" value="KAF2224155.1"/>
    <property type="molecule type" value="Genomic_DNA"/>
</dbReference>
<reference evidence="4" key="1">
    <citation type="journal article" date="2020" name="Stud. Mycol.">
        <title>101 Dothideomycetes genomes: A test case for predicting lifestyles and emergence of pathogens.</title>
        <authorList>
            <person name="Haridas S."/>
            <person name="Albert R."/>
            <person name="Binder M."/>
            <person name="Bloem J."/>
            <person name="LaButti K."/>
            <person name="Salamov A."/>
            <person name="Andreopoulos B."/>
            <person name="Baker S."/>
            <person name="Barry K."/>
            <person name="Bills G."/>
            <person name="Bluhm B."/>
            <person name="Cannon C."/>
            <person name="Castanera R."/>
            <person name="Culley D."/>
            <person name="Daum C."/>
            <person name="Ezra D."/>
            <person name="Gonzalez J."/>
            <person name="Henrissat B."/>
            <person name="Kuo A."/>
            <person name="Liang C."/>
            <person name="Lipzen A."/>
            <person name="Lutzoni F."/>
            <person name="Magnuson J."/>
            <person name="Mondo S."/>
            <person name="Nolan M."/>
            <person name="Ohm R."/>
            <person name="Pangilinan J."/>
            <person name="Park H.-J."/>
            <person name="Ramirez L."/>
            <person name="Alfaro M."/>
            <person name="Sun H."/>
            <person name="Tritt A."/>
            <person name="Yoshinaga Y."/>
            <person name="Zwiers L.-H."/>
            <person name="Turgeon B."/>
            <person name="Goodwin S."/>
            <person name="Spatafora J."/>
            <person name="Crous P."/>
            <person name="Grigoriev I."/>
        </authorList>
    </citation>
    <scope>NUCLEOTIDE SEQUENCE [LARGE SCALE GENOMIC DNA]</scope>
    <source>
        <strain evidence="4">CECT 20119</strain>
    </source>
</reference>
<evidence type="ECO:0000259" key="2">
    <source>
        <dbReference type="Pfam" id="PF24883"/>
    </source>
</evidence>
<feature type="non-terminal residue" evidence="3">
    <location>
        <position position="498"/>
    </location>
</feature>
<dbReference type="PANTHER" id="PTHR46082">
    <property type="entry name" value="ATP/GTP-BINDING PROTEIN-RELATED"/>
    <property type="match status" value="1"/>
</dbReference>
<gene>
    <name evidence="3" type="ORF">BDZ85DRAFT_318127</name>
</gene>
<keyword evidence="4" id="KW-1185">Reference proteome</keyword>
<accession>A0A6A6GEN7</accession>
<dbReference type="Proteomes" id="UP000799538">
    <property type="component" value="Unassembled WGS sequence"/>
</dbReference>
<dbReference type="InterPro" id="IPR035994">
    <property type="entry name" value="Nucleoside_phosphorylase_sf"/>
</dbReference>
<protein>
    <submittedName>
        <fullName evidence="3">Nucleoside phosphorylase domain-containing protein</fullName>
    </submittedName>
</protein>
<dbReference type="InterPro" id="IPR027417">
    <property type="entry name" value="P-loop_NTPase"/>
</dbReference>
<dbReference type="GO" id="GO:0009116">
    <property type="term" value="P:nucleoside metabolic process"/>
    <property type="evidence" value="ECO:0007669"/>
    <property type="project" value="InterPro"/>
</dbReference>
<dbReference type="Gene3D" id="3.40.50.300">
    <property type="entry name" value="P-loop containing nucleotide triphosphate hydrolases"/>
    <property type="match status" value="1"/>
</dbReference>
<proteinExistence type="predicted"/>
<dbReference type="Gene3D" id="3.40.50.1580">
    <property type="entry name" value="Nucleoside phosphorylase domain"/>
    <property type="match status" value="1"/>
</dbReference>
<dbReference type="SUPFAM" id="SSF53167">
    <property type="entry name" value="Purine and uridine phosphorylases"/>
    <property type="match status" value="1"/>
</dbReference>
<dbReference type="InterPro" id="IPR053137">
    <property type="entry name" value="NLR-like"/>
</dbReference>
<evidence type="ECO:0000256" key="1">
    <source>
        <dbReference type="ARBA" id="ARBA00022737"/>
    </source>
</evidence>
<keyword evidence="1" id="KW-0677">Repeat</keyword>
<dbReference type="InterPro" id="IPR056884">
    <property type="entry name" value="NPHP3-like_N"/>
</dbReference>